<reference evidence="2 3" key="1">
    <citation type="submission" date="2021-02" db="EMBL/GenBank/DDBJ databases">
        <title>Plant Genome Project.</title>
        <authorList>
            <person name="Zhang R.-G."/>
        </authorList>
    </citation>
    <scope>NUCLEOTIDE SEQUENCE [LARGE SCALE GENOMIC DNA]</scope>
    <source>
        <tissue evidence="2">Leaves</tissue>
    </source>
</reference>
<comment type="caution">
    <text evidence="2">The sequence shown here is derived from an EMBL/GenBank/DDBJ whole genome shotgun (WGS) entry which is preliminary data.</text>
</comment>
<sequence>MQAESEKQQSWKIRVHARSKSFHFKFKATTTLPTLKFHRLSILLRLHKFLLQVKSQQQQQQQQRPTLKSRFLTAFHKLRALRVKNRNPEVKSSINRLKRFAYEEPICISSLVIGIVALVLRTICEIDYKRIVVLGSVTLLYFAIFLWKYVTGKSTTVLAFSVVATVVCLVAKFRLDTTLNWYQGYIAAFVLKTWNYICCNLLVM</sequence>
<feature type="transmembrane region" description="Helical" evidence="1">
    <location>
        <begin position="181"/>
        <end position="203"/>
    </location>
</feature>
<keyword evidence="1" id="KW-0812">Transmembrane</keyword>
<keyword evidence="1" id="KW-0472">Membrane</keyword>
<evidence type="ECO:0000313" key="2">
    <source>
        <dbReference type="EMBL" id="KAH7553961.1"/>
    </source>
</evidence>
<dbReference type="EMBL" id="JAFEMO010000012">
    <property type="protein sequence ID" value="KAH7553961.1"/>
    <property type="molecule type" value="Genomic_DNA"/>
</dbReference>
<accession>A0ABQ8HBV0</accession>
<feature type="transmembrane region" description="Helical" evidence="1">
    <location>
        <begin position="157"/>
        <end position="175"/>
    </location>
</feature>
<keyword evidence="3" id="KW-1185">Reference proteome</keyword>
<name>A0ABQ8HBV0_9ROSI</name>
<dbReference type="Proteomes" id="UP000827721">
    <property type="component" value="Unassembled WGS sequence"/>
</dbReference>
<proteinExistence type="predicted"/>
<evidence type="ECO:0000313" key="3">
    <source>
        <dbReference type="Proteomes" id="UP000827721"/>
    </source>
</evidence>
<evidence type="ECO:0000256" key="1">
    <source>
        <dbReference type="SAM" id="Phobius"/>
    </source>
</evidence>
<keyword evidence="1" id="KW-1133">Transmembrane helix</keyword>
<gene>
    <name evidence="2" type="ORF">JRO89_XS12G0085800</name>
</gene>
<feature type="transmembrane region" description="Helical" evidence="1">
    <location>
        <begin position="131"/>
        <end position="150"/>
    </location>
</feature>
<organism evidence="2 3">
    <name type="scientific">Xanthoceras sorbifolium</name>
    <dbReference type="NCBI Taxonomy" id="99658"/>
    <lineage>
        <taxon>Eukaryota</taxon>
        <taxon>Viridiplantae</taxon>
        <taxon>Streptophyta</taxon>
        <taxon>Embryophyta</taxon>
        <taxon>Tracheophyta</taxon>
        <taxon>Spermatophyta</taxon>
        <taxon>Magnoliopsida</taxon>
        <taxon>eudicotyledons</taxon>
        <taxon>Gunneridae</taxon>
        <taxon>Pentapetalae</taxon>
        <taxon>rosids</taxon>
        <taxon>malvids</taxon>
        <taxon>Sapindales</taxon>
        <taxon>Sapindaceae</taxon>
        <taxon>Xanthoceroideae</taxon>
        <taxon>Xanthoceras</taxon>
    </lineage>
</organism>
<feature type="transmembrane region" description="Helical" evidence="1">
    <location>
        <begin position="100"/>
        <end position="119"/>
    </location>
</feature>
<protein>
    <submittedName>
        <fullName evidence="2">Uncharacterized protein</fullName>
    </submittedName>
</protein>